<gene>
    <name evidence="1" type="ORF">EFI48_19340</name>
</gene>
<name>A0AAN1QGP7_AERVE</name>
<dbReference type="EMBL" id="CP033604">
    <property type="protein sequence ID" value="AYV38791.1"/>
    <property type="molecule type" value="Genomic_DNA"/>
</dbReference>
<dbReference type="RefSeq" id="WP_123173898.1">
    <property type="nucleotide sequence ID" value="NZ_CAWPXW010000045.1"/>
</dbReference>
<dbReference type="Proteomes" id="UP000267614">
    <property type="component" value="Chromosome"/>
</dbReference>
<dbReference type="AlphaFoldDB" id="A0AAN1QGP7"/>
<organism evidence="1 2">
    <name type="scientific">Aeromonas veronii</name>
    <dbReference type="NCBI Taxonomy" id="654"/>
    <lineage>
        <taxon>Bacteria</taxon>
        <taxon>Pseudomonadati</taxon>
        <taxon>Pseudomonadota</taxon>
        <taxon>Gammaproteobacteria</taxon>
        <taxon>Aeromonadales</taxon>
        <taxon>Aeromonadaceae</taxon>
        <taxon>Aeromonas</taxon>
    </lineage>
</organism>
<reference evidence="1 2" key="1">
    <citation type="submission" date="2018-11" db="EMBL/GenBank/DDBJ databases">
        <title>Complete genome sequence of multidrug-resistant Aeromonas veronii strain MS-18-37.</title>
        <authorList>
            <person name="Abdelhamed H."/>
            <person name="Lawrence M."/>
            <person name="Waldbieser G."/>
        </authorList>
    </citation>
    <scope>NUCLEOTIDE SEQUENCE [LARGE SCALE GENOMIC DNA]</scope>
    <source>
        <strain evidence="1 2">MS-18-37</strain>
    </source>
</reference>
<proteinExistence type="predicted"/>
<protein>
    <submittedName>
        <fullName evidence="1">Beta family protein</fullName>
    </submittedName>
</protein>
<dbReference type="InterPro" id="IPR025683">
    <property type="entry name" value="Protein_beta"/>
</dbReference>
<accession>A0AAN1QGP7</accession>
<evidence type="ECO:0000313" key="2">
    <source>
        <dbReference type="Proteomes" id="UP000267614"/>
    </source>
</evidence>
<sequence length="356" mass="41049">MSNYKYYPLIKTRDAELRCFAHLDPSLLDEILPIYELTKSRTTKKVPDGDIYRRMKQIHEIQGERPFVLDLSTDERYINPQIKQLLSERNGFLDWQYFILDIHGNMNIIPMIHLYEDDEGNFVEVESFVKTVSKVRQKLAVRLPHDLDEEDIEYYLSPVFNSLHEEAKVIIVFDAGYIRDAAKVSIENIVNNFVASCRSVQGFNDKIDDIVIISTSFPSSVATEGGEDAEGDFEIYEEKVFMAVSDEVDDVKYGDYASINTEQIEMKGGTFVPRIDIASQDGNSFFYKRFRRNDGSYPRCAKAVIDDHRYKNLKSWADDEISLASNGDPSGISPSYWISVRMNYYIMTRFNLRASG</sequence>
<dbReference type="Pfam" id="PF14350">
    <property type="entry name" value="Beta_protein"/>
    <property type="match status" value="1"/>
</dbReference>
<evidence type="ECO:0000313" key="1">
    <source>
        <dbReference type="EMBL" id="AYV38791.1"/>
    </source>
</evidence>